<dbReference type="STRING" id="2656787.A0A370TK53"/>
<dbReference type="OrthoDB" id="152248at2759"/>
<dbReference type="EMBL" id="NPIC01000005">
    <property type="protein sequence ID" value="RDL35898.1"/>
    <property type="molecule type" value="Genomic_DNA"/>
</dbReference>
<evidence type="ECO:0000256" key="1">
    <source>
        <dbReference type="SAM" id="SignalP"/>
    </source>
</evidence>
<dbReference type="AlphaFoldDB" id="A0A370TK53"/>
<sequence>MLVKSGVLLALASAAIAAPALDTRADAPNPNEVTINGITTSGTGCPQGTVGKYLSDDRQTFTLIFDQYQVQIGPGTQPADARKFCQVNLQLHYPSGFQYSILSTVYRGYAALDAGVTGTQEATYYFSGQSAQVSTKSSFKGPFSNNYNIADNVPMASTVWSPCGADLPINIKSQISLASTKTTAKGLMTDDSIDGKITWVTGVSWRKCK</sequence>
<dbReference type="InterPro" id="IPR025649">
    <property type="entry name" value="DUF4360"/>
</dbReference>
<dbReference type="RefSeq" id="XP_031868554.1">
    <property type="nucleotide sequence ID" value="XM_032015133.1"/>
</dbReference>
<organism evidence="2 3">
    <name type="scientific">Venustampulla echinocandica</name>
    <dbReference type="NCBI Taxonomy" id="2656787"/>
    <lineage>
        <taxon>Eukaryota</taxon>
        <taxon>Fungi</taxon>
        <taxon>Dikarya</taxon>
        <taxon>Ascomycota</taxon>
        <taxon>Pezizomycotina</taxon>
        <taxon>Leotiomycetes</taxon>
        <taxon>Helotiales</taxon>
        <taxon>Pleuroascaceae</taxon>
        <taxon>Venustampulla</taxon>
    </lineage>
</organism>
<dbReference type="PANTHER" id="PTHR38847">
    <property type="match status" value="1"/>
</dbReference>
<accession>A0A370TK53</accession>
<dbReference type="Proteomes" id="UP000254866">
    <property type="component" value="Unassembled WGS sequence"/>
</dbReference>
<dbReference type="GeneID" id="43599359"/>
<reference evidence="2 3" key="1">
    <citation type="journal article" date="2018" name="IMA Fungus">
        <title>IMA Genome-F 9: Draft genome sequence of Annulohypoxylon stygium, Aspergillus mulundensis, Berkeleyomyces basicola (syn. Thielaviopsis basicola), Ceratocystis smalleyi, two Cercospora beticola strains, Coleophoma cylindrospora, Fusarium fracticaudum, Phialophora cf. hyalina, and Morchella septimelata.</title>
        <authorList>
            <person name="Wingfield B.D."/>
            <person name="Bills G.F."/>
            <person name="Dong Y."/>
            <person name="Huang W."/>
            <person name="Nel W.J."/>
            <person name="Swalarsk-Parry B.S."/>
            <person name="Vaghefi N."/>
            <person name="Wilken P.M."/>
            <person name="An Z."/>
            <person name="de Beer Z.W."/>
            <person name="De Vos L."/>
            <person name="Chen L."/>
            <person name="Duong T.A."/>
            <person name="Gao Y."/>
            <person name="Hammerbacher A."/>
            <person name="Kikkert J.R."/>
            <person name="Li Y."/>
            <person name="Li H."/>
            <person name="Li K."/>
            <person name="Li Q."/>
            <person name="Liu X."/>
            <person name="Ma X."/>
            <person name="Naidoo K."/>
            <person name="Pethybridge S.J."/>
            <person name="Sun J."/>
            <person name="Steenkamp E.T."/>
            <person name="van der Nest M.A."/>
            <person name="van Wyk S."/>
            <person name="Wingfield M.J."/>
            <person name="Xiong C."/>
            <person name="Yue Q."/>
            <person name="Zhang X."/>
        </authorList>
    </citation>
    <scope>NUCLEOTIDE SEQUENCE [LARGE SCALE GENOMIC DNA]</scope>
    <source>
        <strain evidence="2 3">BP 5553</strain>
    </source>
</reference>
<keyword evidence="3" id="KW-1185">Reference proteome</keyword>
<dbReference type="PANTHER" id="PTHR38847:SF1">
    <property type="entry name" value="PSEUDOURIDINE SYNTHASE RSUA_RLUA-LIKE DOMAIN-CONTAINING PROTEIN"/>
    <property type="match status" value="1"/>
</dbReference>
<feature type="chain" id="PRO_5017059736" description="Secreted protein" evidence="1">
    <location>
        <begin position="18"/>
        <end position="209"/>
    </location>
</feature>
<dbReference type="Pfam" id="PF14273">
    <property type="entry name" value="DUF4360"/>
    <property type="match status" value="1"/>
</dbReference>
<protein>
    <recommendedName>
        <fullName evidence="4">Secreted protein</fullName>
    </recommendedName>
</protein>
<proteinExistence type="predicted"/>
<comment type="caution">
    <text evidence="2">The sequence shown here is derived from an EMBL/GenBank/DDBJ whole genome shotgun (WGS) entry which is preliminary data.</text>
</comment>
<evidence type="ECO:0008006" key="4">
    <source>
        <dbReference type="Google" id="ProtNLM"/>
    </source>
</evidence>
<feature type="signal peptide" evidence="1">
    <location>
        <begin position="1"/>
        <end position="17"/>
    </location>
</feature>
<gene>
    <name evidence="2" type="ORF">BP5553_06510</name>
</gene>
<keyword evidence="1" id="KW-0732">Signal</keyword>
<name>A0A370TK53_9HELO</name>
<evidence type="ECO:0000313" key="2">
    <source>
        <dbReference type="EMBL" id="RDL35898.1"/>
    </source>
</evidence>
<evidence type="ECO:0000313" key="3">
    <source>
        <dbReference type="Proteomes" id="UP000254866"/>
    </source>
</evidence>